<reference evidence="2" key="1">
    <citation type="submission" date="2017-10" db="EMBL/GenBank/DDBJ databases">
        <title>Draft genome sequence of the planktic cyanobacteria Tychonema bourrellyi isolated from alpine lentic freshwater.</title>
        <authorList>
            <person name="Tett A."/>
            <person name="Armanini F."/>
            <person name="Asnicar F."/>
            <person name="Boscaini A."/>
            <person name="Pasolli E."/>
            <person name="Zolfo M."/>
            <person name="Donati C."/>
            <person name="Salmaso N."/>
            <person name="Segata N."/>
        </authorList>
    </citation>
    <scope>NUCLEOTIDE SEQUENCE</scope>
    <source>
        <strain evidence="2">FEM_GT703</strain>
    </source>
</reference>
<evidence type="ECO:0000259" key="1">
    <source>
        <dbReference type="PROSITE" id="PS50042"/>
    </source>
</evidence>
<dbReference type="AlphaFoldDB" id="A0A2G4F3R9"/>
<dbReference type="InterPro" id="IPR018490">
    <property type="entry name" value="cNMP-bd_dom_sf"/>
</dbReference>
<dbReference type="GO" id="GO:0005249">
    <property type="term" value="F:voltage-gated potassium channel activity"/>
    <property type="evidence" value="ECO:0007669"/>
    <property type="project" value="TreeGrafter"/>
</dbReference>
<keyword evidence="3" id="KW-1185">Reference proteome</keyword>
<dbReference type="Proteomes" id="UP000226442">
    <property type="component" value="Unassembled WGS sequence"/>
</dbReference>
<feature type="domain" description="Cyclic nucleotide-binding" evidence="1">
    <location>
        <begin position="12"/>
        <end position="109"/>
    </location>
</feature>
<dbReference type="GO" id="GO:0042391">
    <property type="term" value="P:regulation of membrane potential"/>
    <property type="evidence" value="ECO:0007669"/>
    <property type="project" value="TreeGrafter"/>
</dbReference>
<comment type="caution">
    <text evidence="2">The sequence shown here is derived from an EMBL/GenBank/DDBJ whole genome shotgun (WGS) entry which is preliminary data.</text>
</comment>
<dbReference type="Gene3D" id="2.60.120.10">
    <property type="entry name" value="Jelly Rolls"/>
    <property type="match status" value="1"/>
</dbReference>
<dbReference type="EMBL" id="NXIB02000020">
    <property type="protein sequence ID" value="PHX56423.1"/>
    <property type="molecule type" value="Genomic_DNA"/>
</dbReference>
<organism evidence="2 3">
    <name type="scientific">Tychonema bourrellyi FEM_GT703</name>
    <dbReference type="NCBI Taxonomy" id="2040638"/>
    <lineage>
        <taxon>Bacteria</taxon>
        <taxon>Bacillati</taxon>
        <taxon>Cyanobacteriota</taxon>
        <taxon>Cyanophyceae</taxon>
        <taxon>Oscillatoriophycideae</taxon>
        <taxon>Oscillatoriales</taxon>
        <taxon>Microcoleaceae</taxon>
        <taxon>Tychonema</taxon>
    </lineage>
</organism>
<dbReference type="GO" id="GO:0005886">
    <property type="term" value="C:plasma membrane"/>
    <property type="evidence" value="ECO:0007669"/>
    <property type="project" value="TreeGrafter"/>
</dbReference>
<protein>
    <submittedName>
        <fullName evidence="2">Cyclic nucleotide-binding protein</fullName>
    </submittedName>
</protein>
<dbReference type="RefSeq" id="WP_096831716.1">
    <property type="nucleotide sequence ID" value="NZ_NXIB02000020.1"/>
</dbReference>
<sequence length="184" mass="20626">MTDGNRKKALFILSQLNNDDINWIVQKGKKEIIDSGRVLIHEGRQIDALYIVLKGNLSVLLEAEGTKELAKISSGELVGEVSFIDARPPLATVKAIEKTELLAIPRRQLILKLQNDMGFASRFYCGISLCLADRMRGTIRHIEYGRNLELENSELDQGDINPSVMENLALAQAKFNWLMENVMG</sequence>
<dbReference type="PANTHER" id="PTHR10217">
    <property type="entry name" value="VOLTAGE AND LIGAND GATED POTASSIUM CHANNEL"/>
    <property type="match status" value="1"/>
</dbReference>
<dbReference type="SMART" id="SM00100">
    <property type="entry name" value="cNMP"/>
    <property type="match status" value="1"/>
</dbReference>
<dbReference type="InterPro" id="IPR000595">
    <property type="entry name" value="cNMP-bd_dom"/>
</dbReference>
<dbReference type="InterPro" id="IPR050818">
    <property type="entry name" value="KCNH_animal-type"/>
</dbReference>
<dbReference type="CDD" id="cd00038">
    <property type="entry name" value="CAP_ED"/>
    <property type="match status" value="1"/>
</dbReference>
<dbReference type="PANTHER" id="PTHR10217:SF435">
    <property type="entry name" value="POTASSIUM VOLTAGE-GATED CHANNEL PROTEIN EAG"/>
    <property type="match status" value="1"/>
</dbReference>
<accession>A0A2G4F3R9</accession>
<gene>
    <name evidence="2" type="ORF">CP500_005295</name>
</gene>
<evidence type="ECO:0000313" key="2">
    <source>
        <dbReference type="EMBL" id="PHX56423.1"/>
    </source>
</evidence>
<dbReference type="SUPFAM" id="SSF51206">
    <property type="entry name" value="cAMP-binding domain-like"/>
    <property type="match status" value="1"/>
</dbReference>
<dbReference type="OrthoDB" id="951557at2"/>
<dbReference type="InterPro" id="IPR014710">
    <property type="entry name" value="RmlC-like_jellyroll"/>
</dbReference>
<name>A0A2G4F3R9_9CYAN</name>
<dbReference type="PROSITE" id="PS50042">
    <property type="entry name" value="CNMP_BINDING_3"/>
    <property type="match status" value="1"/>
</dbReference>
<dbReference type="Pfam" id="PF00027">
    <property type="entry name" value="cNMP_binding"/>
    <property type="match status" value="1"/>
</dbReference>
<evidence type="ECO:0000313" key="3">
    <source>
        <dbReference type="Proteomes" id="UP000226442"/>
    </source>
</evidence>
<proteinExistence type="predicted"/>